<keyword evidence="8" id="KW-1185">Reference proteome</keyword>
<dbReference type="InterPro" id="IPR015421">
    <property type="entry name" value="PyrdxlP-dep_Trfase_major"/>
</dbReference>
<evidence type="ECO:0000259" key="6">
    <source>
        <dbReference type="PROSITE" id="PS50949"/>
    </source>
</evidence>
<dbReference type="InterPro" id="IPR051446">
    <property type="entry name" value="HTH_trans_reg/aminotransferase"/>
</dbReference>
<accession>A0ABP7CRG6</accession>
<dbReference type="Gene3D" id="1.10.10.10">
    <property type="entry name" value="Winged helix-like DNA-binding domain superfamily/Winged helix DNA-binding domain"/>
    <property type="match status" value="1"/>
</dbReference>
<reference evidence="8" key="1">
    <citation type="journal article" date="2019" name="Int. J. Syst. Evol. Microbiol.">
        <title>The Global Catalogue of Microorganisms (GCM) 10K type strain sequencing project: providing services to taxonomists for standard genome sequencing and annotation.</title>
        <authorList>
            <consortium name="The Broad Institute Genomics Platform"/>
            <consortium name="The Broad Institute Genome Sequencing Center for Infectious Disease"/>
            <person name="Wu L."/>
            <person name="Ma J."/>
        </authorList>
    </citation>
    <scope>NUCLEOTIDE SEQUENCE [LARGE SCALE GENOMIC DNA]</scope>
    <source>
        <strain evidence="8">JCM 17125</strain>
    </source>
</reference>
<dbReference type="SUPFAM" id="SSF46785">
    <property type="entry name" value="Winged helix' DNA-binding domain"/>
    <property type="match status" value="1"/>
</dbReference>
<evidence type="ECO:0000313" key="7">
    <source>
        <dbReference type="EMBL" id="GAA3693520.1"/>
    </source>
</evidence>
<protein>
    <submittedName>
        <fullName evidence="7">PLP-dependent aminotransferase family protein</fullName>
    </submittedName>
</protein>
<evidence type="ECO:0000256" key="2">
    <source>
        <dbReference type="ARBA" id="ARBA00022898"/>
    </source>
</evidence>
<organism evidence="7 8">
    <name type="scientific">Terrabacter ginsenosidimutans</name>
    <dbReference type="NCBI Taxonomy" id="490575"/>
    <lineage>
        <taxon>Bacteria</taxon>
        <taxon>Bacillati</taxon>
        <taxon>Actinomycetota</taxon>
        <taxon>Actinomycetes</taxon>
        <taxon>Micrococcales</taxon>
        <taxon>Intrasporangiaceae</taxon>
        <taxon>Terrabacter</taxon>
    </lineage>
</organism>
<dbReference type="CDD" id="cd07377">
    <property type="entry name" value="WHTH_GntR"/>
    <property type="match status" value="1"/>
</dbReference>
<dbReference type="PRINTS" id="PR00035">
    <property type="entry name" value="HTHGNTR"/>
</dbReference>
<sequence length="488" mass="50919">MDLHVTLTGSGDLTAQIYAQLRSAVLDGRLTGGDRVPASRELAASLGVSRGTVTAAYDRLLAEELLESRRGAGTFVASGCVPPAPSARRARAGAVVPTALWAASPTLGASTPAGVAFDFSVGVPDDSLFPLATWRRLVSGTLRRGRLSAGTYDGPGGAAGGSRLEAEIARYAGRSRSVVAAGADVVTTAGAQQALDLVARVLVEPGDVVAVEDPGYTAAARLFATHRAVVRGVPVDGEGIVVDALPDAARLVYVTPSHQHPTGVAMSHARRIALLDWAVRRGAVVVEDDYDSEFRFADRPLEPLQSLDRDGRVVYIGSFSKSLLPALRVGYAIAPATLTAALREAKRVTVWDGDAVTQGALADFLAEGHHAAHVRRATKVYRARREALLEGLTSPDGLGDRLEVIPSAAGLHVCTLLRDLDLDDVAVAELALAAGVFVEPLSVRHLDQPARHGLAFGVGGIRLEHIGPALAALRGALSPARPRRPGDG</sequence>
<dbReference type="Pfam" id="PF00392">
    <property type="entry name" value="GntR"/>
    <property type="match status" value="1"/>
</dbReference>
<gene>
    <name evidence="7" type="ORF">GCM10022399_07430</name>
</gene>
<keyword evidence="4" id="KW-0238">DNA-binding</keyword>
<evidence type="ECO:0000313" key="8">
    <source>
        <dbReference type="Proteomes" id="UP001501468"/>
    </source>
</evidence>
<keyword evidence="5" id="KW-0804">Transcription</keyword>
<evidence type="ECO:0000256" key="3">
    <source>
        <dbReference type="ARBA" id="ARBA00023015"/>
    </source>
</evidence>
<dbReference type="PANTHER" id="PTHR46577">
    <property type="entry name" value="HTH-TYPE TRANSCRIPTIONAL REGULATORY PROTEIN GABR"/>
    <property type="match status" value="1"/>
</dbReference>
<dbReference type="Pfam" id="PF00155">
    <property type="entry name" value="Aminotran_1_2"/>
    <property type="match status" value="1"/>
</dbReference>
<name>A0ABP7CRG6_9MICO</name>
<dbReference type="SUPFAM" id="SSF53383">
    <property type="entry name" value="PLP-dependent transferases"/>
    <property type="match status" value="1"/>
</dbReference>
<dbReference type="GO" id="GO:0008483">
    <property type="term" value="F:transaminase activity"/>
    <property type="evidence" value="ECO:0007669"/>
    <property type="project" value="UniProtKB-KW"/>
</dbReference>
<dbReference type="PROSITE" id="PS50949">
    <property type="entry name" value="HTH_GNTR"/>
    <property type="match status" value="1"/>
</dbReference>
<dbReference type="InterPro" id="IPR000524">
    <property type="entry name" value="Tscrpt_reg_HTH_GntR"/>
</dbReference>
<proteinExistence type="inferred from homology"/>
<dbReference type="InterPro" id="IPR036388">
    <property type="entry name" value="WH-like_DNA-bd_sf"/>
</dbReference>
<dbReference type="InterPro" id="IPR036390">
    <property type="entry name" value="WH_DNA-bd_sf"/>
</dbReference>
<comment type="caution">
    <text evidence="7">The sequence shown here is derived from an EMBL/GenBank/DDBJ whole genome shotgun (WGS) entry which is preliminary data.</text>
</comment>
<dbReference type="SMART" id="SM00345">
    <property type="entry name" value="HTH_GNTR"/>
    <property type="match status" value="1"/>
</dbReference>
<dbReference type="InterPro" id="IPR004839">
    <property type="entry name" value="Aminotransferase_I/II_large"/>
</dbReference>
<feature type="domain" description="HTH gntR-type" evidence="6">
    <location>
        <begin position="11"/>
        <end position="79"/>
    </location>
</feature>
<keyword evidence="7" id="KW-0032">Aminotransferase</keyword>
<keyword evidence="2" id="KW-0663">Pyridoxal phosphate</keyword>
<keyword evidence="7" id="KW-0808">Transferase</keyword>
<dbReference type="CDD" id="cd00609">
    <property type="entry name" value="AAT_like"/>
    <property type="match status" value="1"/>
</dbReference>
<dbReference type="RefSeq" id="WP_344941677.1">
    <property type="nucleotide sequence ID" value="NZ_BAABDC010000001.1"/>
</dbReference>
<dbReference type="Proteomes" id="UP001501468">
    <property type="component" value="Unassembled WGS sequence"/>
</dbReference>
<dbReference type="EMBL" id="BAABDC010000001">
    <property type="protein sequence ID" value="GAA3693520.1"/>
    <property type="molecule type" value="Genomic_DNA"/>
</dbReference>
<evidence type="ECO:0000256" key="5">
    <source>
        <dbReference type="ARBA" id="ARBA00023163"/>
    </source>
</evidence>
<keyword evidence="3" id="KW-0805">Transcription regulation</keyword>
<comment type="similarity">
    <text evidence="1">In the C-terminal section; belongs to the class-I pyridoxal-phosphate-dependent aminotransferase family.</text>
</comment>
<dbReference type="PANTHER" id="PTHR46577:SF1">
    <property type="entry name" value="HTH-TYPE TRANSCRIPTIONAL REGULATORY PROTEIN GABR"/>
    <property type="match status" value="1"/>
</dbReference>
<dbReference type="InterPro" id="IPR015424">
    <property type="entry name" value="PyrdxlP-dep_Trfase"/>
</dbReference>
<evidence type="ECO:0000256" key="1">
    <source>
        <dbReference type="ARBA" id="ARBA00005384"/>
    </source>
</evidence>
<dbReference type="Gene3D" id="3.40.640.10">
    <property type="entry name" value="Type I PLP-dependent aspartate aminotransferase-like (Major domain)"/>
    <property type="match status" value="1"/>
</dbReference>
<evidence type="ECO:0000256" key="4">
    <source>
        <dbReference type="ARBA" id="ARBA00023125"/>
    </source>
</evidence>